<evidence type="ECO:0000313" key="4">
    <source>
        <dbReference type="Proteomes" id="UP001271007"/>
    </source>
</evidence>
<keyword evidence="4" id="KW-1185">Reference proteome</keyword>
<dbReference type="Pfam" id="PF09724">
    <property type="entry name" value="Dcc1"/>
    <property type="match status" value="1"/>
</dbReference>
<dbReference type="GO" id="GO:0031390">
    <property type="term" value="C:Ctf18 RFC-like complex"/>
    <property type="evidence" value="ECO:0007669"/>
    <property type="project" value="InterPro"/>
</dbReference>
<reference evidence="3" key="1">
    <citation type="submission" date="2023-04" db="EMBL/GenBank/DDBJ databases">
        <title>Black Yeasts Isolated from many extreme environments.</title>
        <authorList>
            <person name="Coleine C."/>
            <person name="Stajich J.E."/>
            <person name="Selbmann L."/>
        </authorList>
    </citation>
    <scope>NUCLEOTIDE SEQUENCE</scope>
    <source>
        <strain evidence="3">CCFEE 5312</strain>
    </source>
</reference>
<dbReference type="Proteomes" id="UP001271007">
    <property type="component" value="Unassembled WGS sequence"/>
</dbReference>
<dbReference type="GO" id="GO:0034088">
    <property type="term" value="P:maintenance of mitotic sister chromatid cohesion"/>
    <property type="evidence" value="ECO:0007669"/>
    <property type="project" value="TreeGrafter"/>
</dbReference>
<protein>
    <recommendedName>
        <fullName evidence="5">Sister chromatid cohesion protein Dcc1</fullName>
    </recommendedName>
</protein>
<dbReference type="PANTHER" id="PTHR13395:SF6">
    <property type="entry name" value="SISTER CHROMATID COHESION PROTEIN DCC1"/>
    <property type="match status" value="1"/>
</dbReference>
<evidence type="ECO:0000256" key="2">
    <source>
        <dbReference type="ARBA" id="ARBA00022705"/>
    </source>
</evidence>
<keyword evidence="2" id="KW-0235">DNA replication</keyword>
<evidence type="ECO:0000313" key="3">
    <source>
        <dbReference type="EMBL" id="KAK3053527.1"/>
    </source>
</evidence>
<comment type="caution">
    <text evidence="3">The sequence shown here is derived from an EMBL/GenBank/DDBJ whole genome shotgun (WGS) entry which is preliminary data.</text>
</comment>
<comment type="similarity">
    <text evidence="1">Belongs to the DCC1 family.</text>
</comment>
<dbReference type="InterPro" id="IPR019128">
    <property type="entry name" value="Dcc1"/>
</dbReference>
<dbReference type="EMBL" id="JAWDJX010000015">
    <property type="protein sequence ID" value="KAK3053527.1"/>
    <property type="molecule type" value="Genomic_DNA"/>
</dbReference>
<name>A0AAJ0DGK4_9PEZI</name>
<organism evidence="3 4">
    <name type="scientific">Extremus antarcticus</name>
    <dbReference type="NCBI Taxonomy" id="702011"/>
    <lineage>
        <taxon>Eukaryota</taxon>
        <taxon>Fungi</taxon>
        <taxon>Dikarya</taxon>
        <taxon>Ascomycota</taxon>
        <taxon>Pezizomycotina</taxon>
        <taxon>Dothideomycetes</taxon>
        <taxon>Dothideomycetidae</taxon>
        <taxon>Mycosphaerellales</taxon>
        <taxon>Extremaceae</taxon>
        <taxon>Extremus</taxon>
    </lineage>
</organism>
<evidence type="ECO:0000256" key="1">
    <source>
        <dbReference type="ARBA" id="ARBA00007017"/>
    </source>
</evidence>
<accession>A0AAJ0DGK4</accession>
<dbReference type="AlphaFoldDB" id="A0AAJ0DGK4"/>
<evidence type="ECO:0008006" key="5">
    <source>
        <dbReference type="Google" id="ProtNLM"/>
    </source>
</evidence>
<dbReference type="GO" id="GO:0000775">
    <property type="term" value="C:chromosome, centromeric region"/>
    <property type="evidence" value="ECO:0007669"/>
    <property type="project" value="TreeGrafter"/>
</dbReference>
<dbReference type="PANTHER" id="PTHR13395">
    <property type="entry name" value="SISTER CHROMATID COHESION PROTEIN DCC1-RELATED"/>
    <property type="match status" value="1"/>
</dbReference>
<dbReference type="GO" id="GO:0006260">
    <property type="term" value="P:DNA replication"/>
    <property type="evidence" value="ECO:0007669"/>
    <property type="project" value="UniProtKB-KW"/>
</dbReference>
<dbReference type="GO" id="GO:0000785">
    <property type="term" value="C:chromatin"/>
    <property type="evidence" value="ECO:0007669"/>
    <property type="project" value="TreeGrafter"/>
</dbReference>
<gene>
    <name evidence="3" type="ORF">LTR09_005271</name>
</gene>
<proteinExistence type="inferred from homology"/>
<sequence length="347" mass="37348">MSTQQETGIEFSLVPEENQQHFRLLELPPELLSVITADNASPLQLKSLDAPPSSLSGPNVVLCTHDKTYNLRQVSTSNSVFVVQPTIPTDSTLSTPGIEAIAQCTSTLELLTEKTNVSATSLVKAALPTYTSTGIPATGTRIAKQHLFSNIPLSEAECELAWRDLACFEHEGAAMVPSDSVRLQVWRAILTTATAEGVDLTDTLDDRQVRALTENDAEWPGELADAVLRSAGQGDGGSLLLLDGHKLALSVGLVLLKERTANGRNAVALDRFEKEWADLMPEAWREKATIERLEGSFGREKAGKDITFVDTGGSQATTVDGGAPADAKTLGAKRKWHEKFKASKKTA</sequence>